<dbReference type="RefSeq" id="WP_286652395.1">
    <property type="nucleotide sequence ID" value="NZ_JACAGK010000086.1"/>
</dbReference>
<evidence type="ECO:0008006" key="4">
    <source>
        <dbReference type="Google" id="ProtNLM"/>
    </source>
</evidence>
<accession>A0ABT7NSU2</accession>
<reference evidence="2" key="1">
    <citation type="submission" date="2020-06" db="EMBL/GenBank/DDBJ databases">
        <authorList>
            <person name="Dong N."/>
        </authorList>
    </citation>
    <scope>NUCLEOTIDE SEQUENCE</scope>
    <source>
        <strain evidence="2">R1692</strain>
    </source>
</reference>
<reference evidence="2" key="2">
    <citation type="journal article" date="2022" name="Sci. Total Environ.">
        <title>Prevalence, transmission, and molecular epidemiology of tet(X)-positive bacteria among humans, animals, and environmental niches in China: An epidemiological, and genomic-based study.</title>
        <authorList>
            <person name="Dong N."/>
            <person name="Zeng Y."/>
            <person name="Cai C."/>
            <person name="Sun C."/>
            <person name="Lu J."/>
            <person name="Liu C."/>
            <person name="Zhou H."/>
            <person name="Sun Q."/>
            <person name="Shu L."/>
            <person name="Wang H."/>
            <person name="Wang Y."/>
            <person name="Wang S."/>
            <person name="Wu C."/>
            <person name="Chan E.W."/>
            <person name="Chen G."/>
            <person name="Shen Z."/>
            <person name="Chen S."/>
            <person name="Zhang R."/>
        </authorList>
    </citation>
    <scope>NUCLEOTIDE SEQUENCE</scope>
    <source>
        <strain evidence="2">R1692</strain>
    </source>
</reference>
<proteinExistence type="predicted"/>
<feature type="chain" id="PRO_5045565484" description="Tetratricopeptide repeat protein" evidence="1">
    <location>
        <begin position="21"/>
        <end position="331"/>
    </location>
</feature>
<evidence type="ECO:0000313" key="2">
    <source>
        <dbReference type="EMBL" id="MDM1050324.1"/>
    </source>
</evidence>
<dbReference type="SUPFAM" id="SSF48452">
    <property type="entry name" value="TPR-like"/>
    <property type="match status" value="1"/>
</dbReference>
<name>A0ABT7NSU2_9SPHI</name>
<evidence type="ECO:0000256" key="1">
    <source>
        <dbReference type="SAM" id="SignalP"/>
    </source>
</evidence>
<comment type="caution">
    <text evidence="2">The sequence shown here is derived from an EMBL/GenBank/DDBJ whole genome shotgun (WGS) entry which is preliminary data.</text>
</comment>
<keyword evidence="3" id="KW-1185">Reference proteome</keyword>
<dbReference type="Proteomes" id="UP001170954">
    <property type="component" value="Unassembled WGS sequence"/>
</dbReference>
<gene>
    <name evidence="2" type="ORF">HX018_18970</name>
</gene>
<protein>
    <recommendedName>
        <fullName evidence="4">Tetratricopeptide repeat protein</fullName>
    </recommendedName>
</protein>
<evidence type="ECO:0000313" key="3">
    <source>
        <dbReference type="Proteomes" id="UP001170954"/>
    </source>
</evidence>
<feature type="signal peptide" evidence="1">
    <location>
        <begin position="1"/>
        <end position="20"/>
    </location>
</feature>
<keyword evidence="1" id="KW-0732">Signal</keyword>
<dbReference type="Gene3D" id="1.25.40.10">
    <property type="entry name" value="Tetratricopeptide repeat domain"/>
    <property type="match status" value="1"/>
</dbReference>
<dbReference type="EMBL" id="JACAGK010000086">
    <property type="protein sequence ID" value="MDM1050324.1"/>
    <property type="molecule type" value="Genomic_DNA"/>
</dbReference>
<dbReference type="InterPro" id="IPR011990">
    <property type="entry name" value="TPR-like_helical_dom_sf"/>
</dbReference>
<sequence length="331" mass="38589">MKPLLLSLFLTLQFISPSHAQTEKLLGKWVLDIVLSEDNSLLPINDIQFSTEAIYVISPHMIEIQGYEQPARFIGSSEIQLGTRTLKYGFSDDYLILIESGSNKKLCLLKHTDFINKYPEFKEKRVPNLSTEVYEMNKLSDVSFQHPDVKELQFYVIANSPLLKKKTSGNFQFTIDFLLSPDNFISDILIEGINDKKMEAEVRKAVFAANQFYRNNTGKTLLVSTPFQFFKMYKSFDEPTKKVYNHYLSGDDWYAQNEFEKAIQEYEKGLNIEFDKKRFTGLFYEDYIIHLGVSYLATNQLEKADKTFRILGDETNFKIRNYLRYFSPKAK</sequence>
<organism evidence="2 3">
    <name type="scientific">Sphingobacterium hotanense</name>
    <dbReference type="NCBI Taxonomy" id="649196"/>
    <lineage>
        <taxon>Bacteria</taxon>
        <taxon>Pseudomonadati</taxon>
        <taxon>Bacteroidota</taxon>
        <taxon>Sphingobacteriia</taxon>
        <taxon>Sphingobacteriales</taxon>
        <taxon>Sphingobacteriaceae</taxon>
        <taxon>Sphingobacterium</taxon>
    </lineage>
</organism>